<gene>
    <name evidence="3" type="ORF">DFO73_102290</name>
</gene>
<dbReference type="EMBL" id="QGTW01000002">
    <property type="protein sequence ID" value="PWW31294.1"/>
    <property type="molecule type" value="Genomic_DNA"/>
</dbReference>
<dbReference type="SUPFAM" id="SSF53850">
    <property type="entry name" value="Periplasmic binding protein-like II"/>
    <property type="match status" value="1"/>
</dbReference>
<dbReference type="GO" id="GO:0043190">
    <property type="term" value="C:ATP-binding cassette (ABC) transporter complex"/>
    <property type="evidence" value="ECO:0007669"/>
    <property type="project" value="InterPro"/>
</dbReference>
<dbReference type="PROSITE" id="PS51257">
    <property type="entry name" value="PROKAR_LIPOPROTEIN"/>
    <property type="match status" value="1"/>
</dbReference>
<accession>A0A2V3ACQ3</accession>
<sequence length="534" mass="59791">MNKKSWFSILFVMMFIFSAFLAGCSYEKPASNNTGSAGSDSGDAGSARDEIKVGLDVDAGTMDPRLSKDTSAKRVSELVYDGLIRLSANLEPEPGLATEWESPDPTTWIFTLREGVTFHDGEPFTAEDVKYTFDSLIDPDFQAPYASLYEPIKTVEVIDDYQVKFILKEPSAPLLSYLDIGIVPKHIGEKNDNTLSNNPIGTGPYKMVKWDKNSKISFEANENYWGGSPKTNKLTYFIIPDNSTRVASLESGDIDIVHSPLSPQDIKRIKENDQFEVIETEGLGFTYLNFNQKHPILSDLKVRQAIAHLVNKEVISSDIYQGMDTPGKSPLIPASWAYDDSISGFSYDPDKAAELFKEAGWEDSDSDNILDKDGKKLKITLSTHSEDPNRMQTVEYLQNEFTKYGVETEVKTSEWPTFSTGLTEGNFDIALVGWLNLVDPDRSFYNPFHTNGGSNYGKYSNATVDDLIEKGRKTLEQEDRKSFYQEAAKIVIEEVAYDVLLYQGYIAMYNKNLKGFTEHPAGSFYGLKDAEITN</sequence>
<dbReference type="Gene3D" id="3.90.76.10">
    <property type="entry name" value="Dipeptide-binding Protein, Domain 1"/>
    <property type="match status" value="1"/>
</dbReference>
<protein>
    <submittedName>
        <fullName evidence="3">Peptide/nickel transport system substrate-binding protein</fullName>
    </submittedName>
</protein>
<dbReference type="GO" id="GO:0015833">
    <property type="term" value="P:peptide transport"/>
    <property type="evidence" value="ECO:0007669"/>
    <property type="project" value="TreeGrafter"/>
</dbReference>
<dbReference type="GO" id="GO:0042597">
    <property type="term" value="C:periplasmic space"/>
    <property type="evidence" value="ECO:0007669"/>
    <property type="project" value="UniProtKB-ARBA"/>
</dbReference>
<feature type="domain" description="Solute-binding protein family 5" evidence="2">
    <location>
        <begin position="91"/>
        <end position="454"/>
    </location>
</feature>
<dbReference type="PANTHER" id="PTHR30290">
    <property type="entry name" value="PERIPLASMIC BINDING COMPONENT OF ABC TRANSPORTER"/>
    <property type="match status" value="1"/>
</dbReference>
<name>A0A2V3ACQ3_9BACI</name>
<keyword evidence="1" id="KW-0732">Signal</keyword>
<dbReference type="AlphaFoldDB" id="A0A2V3ACQ3"/>
<evidence type="ECO:0000313" key="3">
    <source>
        <dbReference type="EMBL" id="PWW31294.1"/>
    </source>
</evidence>
<evidence type="ECO:0000313" key="4">
    <source>
        <dbReference type="Proteomes" id="UP000247150"/>
    </source>
</evidence>
<dbReference type="Proteomes" id="UP000247150">
    <property type="component" value="Unassembled WGS sequence"/>
</dbReference>
<feature type="signal peptide" evidence="1">
    <location>
        <begin position="1"/>
        <end position="22"/>
    </location>
</feature>
<evidence type="ECO:0000256" key="1">
    <source>
        <dbReference type="SAM" id="SignalP"/>
    </source>
</evidence>
<dbReference type="GO" id="GO:1904680">
    <property type="term" value="F:peptide transmembrane transporter activity"/>
    <property type="evidence" value="ECO:0007669"/>
    <property type="project" value="TreeGrafter"/>
</dbReference>
<dbReference type="Gene3D" id="3.10.105.10">
    <property type="entry name" value="Dipeptide-binding Protein, Domain 3"/>
    <property type="match status" value="1"/>
</dbReference>
<evidence type="ECO:0000259" key="2">
    <source>
        <dbReference type="Pfam" id="PF00496"/>
    </source>
</evidence>
<comment type="caution">
    <text evidence="3">The sequence shown here is derived from an EMBL/GenBank/DDBJ whole genome shotgun (WGS) entry which is preliminary data.</text>
</comment>
<proteinExistence type="predicted"/>
<reference evidence="3 4" key="1">
    <citation type="submission" date="2018-05" db="EMBL/GenBank/DDBJ databases">
        <title>Freshwater and sediment microbial communities from various areas in North America, analyzing microbe dynamics in response to fracking.</title>
        <authorList>
            <person name="Lamendella R."/>
        </authorList>
    </citation>
    <scope>NUCLEOTIDE SEQUENCE [LARGE SCALE GENOMIC DNA]</scope>
    <source>
        <strain evidence="3 4">15_TX</strain>
    </source>
</reference>
<dbReference type="InterPro" id="IPR030678">
    <property type="entry name" value="Peptide/Ni-bd"/>
</dbReference>
<dbReference type="Gene3D" id="3.40.190.10">
    <property type="entry name" value="Periplasmic binding protein-like II"/>
    <property type="match status" value="1"/>
</dbReference>
<dbReference type="PIRSF" id="PIRSF002741">
    <property type="entry name" value="MppA"/>
    <property type="match status" value="1"/>
</dbReference>
<dbReference type="InterPro" id="IPR039424">
    <property type="entry name" value="SBP_5"/>
</dbReference>
<dbReference type="OrthoDB" id="9796817at2"/>
<dbReference type="RefSeq" id="WP_110063830.1">
    <property type="nucleotide sequence ID" value="NZ_QGTW01000002.1"/>
</dbReference>
<feature type="chain" id="PRO_5039048026" evidence="1">
    <location>
        <begin position="23"/>
        <end position="534"/>
    </location>
</feature>
<dbReference type="InterPro" id="IPR000914">
    <property type="entry name" value="SBP_5_dom"/>
</dbReference>
<dbReference type="Pfam" id="PF00496">
    <property type="entry name" value="SBP_bac_5"/>
    <property type="match status" value="1"/>
</dbReference>
<organism evidence="3 4">
    <name type="scientific">Cytobacillus oceanisediminis</name>
    <dbReference type="NCBI Taxonomy" id="665099"/>
    <lineage>
        <taxon>Bacteria</taxon>
        <taxon>Bacillati</taxon>
        <taxon>Bacillota</taxon>
        <taxon>Bacilli</taxon>
        <taxon>Bacillales</taxon>
        <taxon>Bacillaceae</taxon>
        <taxon>Cytobacillus</taxon>
    </lineage>
</organism>